<evidence type="ECO:0000313" key="1">
    <source>
        <dbReference type="EMBL" id="KAJ2804922.1"/>
    </source>
</evidence>
<gene>
    <name evidence="1" type="ORF">H4S07_004132</name>
</gene>
<organism evidence="1 2">
    <name type="scientific">Coemansia furcata</name>
    <dbReference type="NCBI Taxonomy" id="417177"/>
    <lineage>
        <taxon>Eukaryota</taxon>
        <taxon>Fungi</taxon>
        <taxon>Fungi incertae sedis</taxon>
        <taxon>Zoopagomycota</taxon>
        <taxon>Kickxellomycotina</taxon>
        <taxon>Kickxellomycetes</taxon>
        <taxon>Kickxellales</taxon>
        <taxon>Kickxellaceae</taxon>
        <taxon>Coemansia</taxon>
    </lineage>
</organism>
<reference evidence="1" key="1">
    <citation type="submission" date="2022-07" db="EMBL/GenBank/DDBJ databases">
        <title>Phylogenomic reconstructions and comparative analyses of Kickxellomycotina fungi.</title>
        <authorList>
            <person name="Reynolds N.K."/>
            <person name="Stajich J.E."/>
            <person name="Barry K."/>
            <person name="Grigoriev I.V."/>
            <person name="Crous P."/>
            <person name="Smith M.E."/>
        </authorList>
    </citation>
    <scope>NUCLEOTIDE SEQUENCE</scope>
    <source>
        <strain evidence="1">CBS 102833</strain>
    </source>
</reference>
<sequence>MNTVSFATLLKLANENAALGCSAEQDLNLQLDRGIVDITTGFDGVNSISGNVSDSADAWEVEEEEDYAAVVPVPSQAIDIPGAKKEDEQQSAQKLERRVSFNLRENTIMQFPSNATIGKIAQACSKRRASLIESCSNGGKSYEELAQIADRKAQAMLPRGASSELFRVDDGFAMTALYVKRGHIRLLDHGCHSGIAVEDSVARSHPVKGVLKPFTLSPADNGPLVAEACSTRSKRHGVANDGDVPLPVTDTATVTANSTFGAAASATATGDTSRKQGKGGKKRKSRSKSGAGSGAGVDLPSALPLPAPVTSQV</sequence>
<dbReference type="EMBL" id="JANBUP010001561">
    <property type="protein sequence ID" value="KAJ2804922.1"/>
    <property type="molecule type" value="Genomic_DNA"/>
</dbReference>
<keyword evidence="2" id="KW-1185">Reference proteome</keyword>
<comment type="caution">
    <text evidence="1">The sequence shown here is derived from an EMBL/GenBank/DDBJ whole genome shotgun (WGS) entry which is preliminary data.</text>
</comment>
<proteinExistence type="predicted"/>
<dbReference type="Proteomes" id="UP001140096">
    <property type="component" value="Unassembled WGS sequence"/>
</dbReference>
<name>A0ACC1LBN0_9FUNG</name>
<evidence type="ECO:0000313" key="2">
    <source>
        <dbReference type="Proteomes" id="UP001140096"/>
    </source>
</evidence>
<protein>
    <submittedName>
        <fullName evidence="1">Uncharacterized protein</fullName>
    </submittedName>
</protein>
<accession>A0ACC1LBN0</accession>